<dbReference type="InterPro" id="IPR019284">
    <property type="entry name" value="RP532"/>
</dbReference>
<keyword evidence="2" id="KW-1133">Transmembrane helix</keyword>
<dbReference type="EMBL" id="VZZJ01000044">
    <property type="protein sequence ID" value="KAB1068893.1"/>
    <property type="molecule type" value="Genomic_DNA"/>
</dbReference>
<accession>A0A6N6MJ94</accession>
<dbReference type="Pfam" id="PF10097">
    <property type="entry name" value="DUF2335"/>
    <property type="match status" value="1"/>
</dbReference>
<dbReference type="RefSeq" id="WP_150966799.1">
    <property type="nucleotide sequence ID" value="NZ_VZZJ01000044.1"/>
</dbReference>
<keyword evidence="4" id="KW-1185">Reference proteome</keyword>
<protein>
    <submittedName>
        <fullName evidence="3">DUF2335 domain-containing protein</fullName>
    </submittedName>
</protein>
<evidence type="ECO:0000256" key="2">
    <source>
        <dbReference type="SAM" id="Phobius"/>
    </source>
</evidence>
<feature type="transmembrane region" description="Helical" evidence="2">
    <location>
        <begin position="85"/>
        <end position="105"/>
    </location>
</feature>
<sequence>MRASKRQRNNPMARHEPRSEPTTTTIIRTEEGWQGPLPSPKSLEEFRALVPDAPERIMRQWETESEHRRGQERRALNGAIWRDRIGQIGAIMFLVMVLSVVSLALWLDHPWIAGILGAGTISSVVGAFLYQRHSATTE</sequence>
<evidence type="ECO:0000313" key="4">
    <source>
        <dbReference type="Proteomes" id="UP000441523"/>
    </source>
</evidence>
<evidence type="ECO:0000256" key="1">
    <source>
        <dbReference type="SAM" id="MobiDB-lite"/>
    </source>
</evidence>
<keyword evidence="2" id="KW-0812">Transmembrane</keyword>
<name>A0A6N6MJ94_9HYPH</name>
<comment type="caution">
    <text evidence="3">The sequence shown here is derived from an EMBL/GenBank/DDBJ whole genome shotgun (WGS) entry which is preliminary data.</text>
</comment>
<dbReference type="AlphaFoldDB" id="A0A6N6MJ94"/>
<proteinExistence type="predicted"/>
<feature type="region of interest" description="Disordered" evidence="1">
    <location>
        <begin position="1"/>
        <end position="39"/>
    </location>
</feature>
<dbReference type="Proteomes" id="UP000441523">
    <property type="component" value="Unassembled WGS sequence"/>
</dbReference>
<reference evidence="3 4" key="1">
    <citation type="submission" date="2019-09" db="EMBL/GenBank/DDBJ databases">
        <title>YIM 132548 draft genome.</title>
        <authorList>
            <person name="Jiang L."/>
        </authorList>
    </citation>
    <scope>NUCLEOTIDE SEQUENCE [LARGE SCALE GENOMIC DNA]</scope>
    <source>
        <strain evidence="3 4">YIM 132548</strain>
    </source>
</reference>
<keyword evidence="2" id="KW-0472">Membrane</keyword>
<organism evidence="3 4">
    <name type="scientific">Methylobacterium planeticum</name>
    <dbReference type="NCBI Taxonomy" id="2615211"/>
    <lineage>
        <taxon>Bacteria</taxon>
        <taxon>Pseudomonadati</taxon>
        <taxon>Pseudomonadota</taxon>
        <taxon>Alphaproteobacteria</taxon>
        <taxon>Hyphomicrobiales</taxon>
        <taxon>Methylobacteriaceae</taxon>
        <taxon>Methylobacterium</taxon>
    </lineage>
</organism>
<evidence type="ECO:0000313" key="3">
    <source>
        <dbReference type="EMBL" id="KAB1068893.1"/>
    </source>
</evidence>
<feature type="transmembrane region" description="Helical" evidence="2">
    <location>
        <begin position="111"/>
        <end position="130"/>
    </location>
</feature>
<gene>
    <name evidence="3" type="ORF">F6X51_26175</name>
</gene>